<accession>A0A383D962</accession>
<evidence type="ECO:0008006" key="2">
    <source>
        <dbReference type="Google" id="ProtNLM"/>
    </source>
</evidence>
<dbReference type="SUPFAM" id="SSF53756">
    <property type="entry name" value="UDP-Glycosyltransferase/glycogen phosphorylase"/>
    <property type="match status" value="1"/>
</dbReference>
<proteinExistence type="predicted"/>
<sequence length="201" mass="23631">MKLLIAYGSLGKLFHLEEFSNALEKQNVQVKLVKDTDFSRGFPSKKISDWFNGDKKFKELIREFKPDGIFADRQSHFALHAIKSEVPTFILLRGHYWQEYFWGMKTLGNNFKNRVAIWFRNKIAEEVFERATAILPICKYLECVVKERYPKQNTGVFLEGINSALWYHTEKMKLQHPCIGLVQDANWWGKTKELLVLEQVL</sequence>
<evidence type="ECO:0000313" key="1">
    <source>
        <dbReference type="EMBL" id="SVE41076.1"/>
    </source>
</evidence>
<organism evidence="1">
    <name type="scientific">marine metagenome</name>
    <dbReference type="NCBI Taxonomy" id="408172"/>
    <lineage>
        <taxon>unclassified sequences</taxon>
        <taxon>metagenomes</taxon>
        <taxon>ecological metagenomes</taxon>
    </lineage>
</organism>
<name>A0A383D962_9ZZZZ</name>
<protein>
    <recommendedName>
        <fullName evidence="2">Glycosyltransferase subfamily 4-like N-terminal domain-containing protein</fullName>
    </recommendedName>
</protein>
<dbReference type="EMBL" id="UINC01215410">
    <property type="protein sequence ID" value="SVE41076.1"/>
    <property type="molecule type" value="Genomic_DNA"/>
</dbReference>
<gene>
    <name evidence="1" type="ORF">METZ01_LOCUS493930</name>
</gene>
<reference evidence="1" key="1">
    <citation type="submission" date="2018-05" db="EMBL/GenBank/DDBJ databases">
        <authorList>
            <person name="Lanie J.A."/>
            <person name="Ng W.-L."/>
            <person name="Kazmierczak K.M."/>
            <person name="Andrzejewski T.M."/>
            <person name="Davidsen T.M."/>
            <person name="Wayne K.J."/>
            <person name="Tettelin H."/>
            <person name="Glass J.I."/>
            <person name="Rusch D."/>
            <person name="Podicherti R."/>
            <person name="Tsui H.-C.T."/>
            <person name="Winkler M.E."/>
        </authorList>
    </citation>
    <scope>NUCLEOTIDE SEQUENCE</scope>
</reference>
<feature type="non-terminal residue" evidence="1">
    <location>
        <position position="201"/>
    </location>
</feature>
<dbReference type="AlphaFoldDB" id="A0A383D962"/>